<protein>
    <submittedName>
        <fullName evidence="1">Uncharacterized protein</fullName>
    </submittedName>
</protein>
<evidence type="ECO:0000313" key="1">
    <source>
        <dbReference type="EMBL" id="SEA91492.1"/>
    </source>
</evidence>
<dbReference type="AlphaFoldDB" id="A0A1H4F4W6"/>
<evidence type="ECO:0000313" key="2">
    <source>
        <dbReference type="Proteomes" id="UP000242469"/>
    </source>
</evidence>
<accession>A0A1H4F4W6</accession>
<reference evidence="2" key="1">
    <citation type="submission" date="2016-10" db="EMBL/GenBank/DDBJ databases">
        <authorList>
            <person name="Varghese N."/>
            <person name="Submissions S."/>
        </authorList>
    </citation>
    <scope>NUCLEOTIDE SEQUENCE [LARGE SCALE GENOMIC DNA]</scope>
    <source>
        <strain evidence="2">DSM 11526</strain>
    </source>
</reference>
<keyword evidence="2" id="KW-1185">Reference proteome</keyword>
<sequence length="35" mass="3928">MSVQKLKLSGNADNKALKIVRFAHWGFKSYAFSAL</sequence>
<proteinExistence type="predicted"/>
<dbReference type="Proteomes" id="UP000242469">
    <property type="component" value="Unassembled WGS sequence"/>
</dbReference>
<dbReference type="EMBL" id="FNRJ01000010">
    <property type="protein sequence ID" value="SEA91492.1"/>
    <property type="molecule type" value="Genomic_DNA"/>
</dbReference>
<gene>
    <name evidence="1" type="ORF">SAMN02745729_11010</name>
</gene>
<organism evidence="1 2">
    <name type="scientific">Marinobacterium iners DSM 11526</name>
    <dbReference type="NCBI Taxonomy" id="1122198"/>
    <lineage>
        <taxon>Bacteria</taxon>
        <taxon>Pseudomonadati</taxon>
        <taxon>Pseudomonadota</taxon>
        <taxon>Gammaproteobacteria</taxon>
        <taxon>Oceanospirillales</taxon>
        <taxon>Oceanospirillaceae</taxon>
        <taxon>Marinobacterium</taxon>
    </lineage>
</organism>
<name>A0A1H4F4W6_9GAMM</name>